<dbReference type="InterPro" id="IPR004879">
    <property type="entry name" value="Ssp411-like_TRX"/>
</dbReference>
<dbReference type="InterPro" id="IPR008928">
    <property type="entry name" value="6-hairpin_glycosidase_sf"/>
</dbReference>
<dbReference type="SUPFAM" id="SSF52833">
    <property type="entry name" value="Thioredoxin-like"/>
    <property type="match status" value="1"/>
</dbReference>
<feature type="domain" description="Spermatogenesis-associated protein 20-like TRX" evidence="1">
    <location>
        <begin position="2"/>
        <end position="158"/>
    </location>
</feature>
<dbReference type="Gene3D" id="3.40.30.10">
    <property type="entry name" value="Glutaredoxin"/>
    <property type="match status" value="1"/>
</dbReference>
<dbReference type="InterPro" id="IPR024705">
    <property type="entry name" value="Ssp411"/>
</dbReference>
<protein>
    <submittedName>
        <fullName evidence="2">Thioredoxin domain-containing protein</fullName>
    </submittedName>
</protein>
<dbReference type="PANTHER" id="PTHR42899:SF1">
    <property type="entry name" value="SPERMATOGENESIS-ASSOCIATED PROTEIN 20"/>
    <property type="match status" value="1"/>
</dbReference>
<reference evidence="3" key="1">
    <citation type="journal article" date="2019" name="Int. J. Syst. Evol. Microbiol.">
        <title>The Global Catalogue of Microorganisms (GCM) 10K type strain sequencing project: providing services to taxonomists for standard genome sequencing and annotation.</title>
        <authorList>
            <consortium name="The Broad Institute Genomics Platform"/>
            <consortium name="The Broad Institute Genome Sequencing Center for Infectious Disease"/>
            <person name="Wu L."/>
            <person name="Ma J."/>
        </authorList>
    </citation>
    <scope>NUCLEOTIDE SEQUENCE [LARGE SCALE GENOMIC DNA]</scope>
    <source>
        <strain evidence="3">JCM 15591</strain>
    </source>
</reference>
<dbReference type="Pfam" id="PF03190">
    <property type="entry name" value="Thioredox_DsbH"/>
    <property type="match status" value="1"/>
</dbReference>
<dbReference type="RefSeq" id="WP_344062162.1">
    <property type="nucleotide sequence ID" value="NZ_BAAAPN010000018.1"/>
</dbReference>
<organism evidence="2 3">
    <name type="scientific">Nostocoides vanveenii</name>
    <dbReference type="NCBI Taxonomy" id="330835"/>
    <lineage>
        <taxon>Bacteria</taxon>
        <taxon>Bacillati</taxon>
        <taxon>Actinomycetota</taxon>
        <taxon>Actinomycetes</taxon>
        <taxon>Micrococcales</taxon>
        <taxon>Intrasporangiaceae</taxon>
        <taxon>Nostocoides</taxon>
    </lineage>
</organism>
<dbReference type="InterPro" id="IPR036249">
    <property type="entry name" value="Thioredoxin-like_sf"/>
</dbReference>
<comment type="caution">
    <text evidence="2">The sequence shown here is derived from an EMBL/GenBank/DDBJ whole genome shotgun (WGS) entry which is preliminary data.</text>
</comment>
<gene>
    <name evidence="2" type="ORF">GCM10009810_06990</name>
</gene>
<evidence type="ECO:0000313" key="2">
    <source>
        <dbReference type="EMBL" id="GAA1749114.1"/>
    </source>
</evidence>
<name>A0ABP4W883_9MICO</name>
<sequence>MTNRLSGATSPYLLQHADNPVDWWEWGPEAFAEARRRDVPILLSVGYAACHWCHVMAHESFEDEGVAATLNAGFVSIKVDREERPDVDAAYMTATTAMTGRGGWPMTCLLTPDLEPFFAGTYFPRAQFLSLLAQAGQAWTNRRDDVLASGANVAQQLQAHTQPVRAVVVEAAALDRAAGALLGQFDSARGGFGGAPKFPPSMVLAFLLRHAARTGSEQSSAMVAATCVAMARGGLYDQLGGGFARYSVDADWVVPHFEKMLYDNGLLLRVYAEWTRQGGGEFARRVTAETADFLLADLRTPEGMFAAALDADTEGIEGLTYVWTPAELTAALGAADGAAAADVFTVTARGTFEHGASTLQYRCDAADSDWYAGIRERLRTIRAARPQPARDDKVVASWNGLAIAALSIAGRVLGRPDYVDAAEVCAEQLIARQVVDGRLVRVSRGAQLSTAPGQADDYGNLIEGLCQLYQADGRAEWLSAATGLADTAGDLFRRADGWAEQPKDGEALYLTPPAGADNAEPSGLSALAMGLLTLSALTERADLRAAAEALIAQNGALAVDNPRFGGWTLAAAEAVVAGPLQVAVVGSGPVAREMIDTVAGSPSPGLVLAYGAEADEAVPLLAGRVAVGGEATAYVCRQFVCDAPVTAVADLERGLRESGAAGNGWDRT</sequence>
<keyword evidence="3" id="KW-1185">Reference proteome</keyword>
<proteinExistence type="predicted"/>
<dbReference type="SUPFAM" id="SSF48208">
    <property type="entry name" value="Six-hairpin glycosidases"/>
    <property type="match status" value="1"/>
</dbReference>
<dbReference type="PANTHER" id="PTHR42899">
    <property type="entry name" value="SPERMATOGENESIS-ASSOCIATED PROTEIN 20"/>
    <property type="match status" value="1"/>
</dbReference>
<dbReference type="EMBL" id="BAAAPN010000018">
    <property type="protein sequence ID" value="GAA1749114.1"/>
    <property type="molecule type" value="Genomic_DNA"/>
</dbReference>
<evidence type="ECO:0000259" key="1">
    <source>
        <dbReference type="Pfam" id="PF03190"/>
    </source>
</evidence>
<dbReference type="PIRSF" id="PIRSF006402">
    <property type="entry name" value="UCP006402_thioredoxin"/>
    <property type="match status" value="1"/>
</dbReference>
<evidence type="ECO:0000313" key="3">
    <source>
        <dbReference type="Proteomes" id="UP001501475"/>
    </source>
</evidence>
<dbReference type="CDD" id="cd02955">
    <property type="entry name" value="SSP411"/>
    <property type="match status" value="1"/>
</dbReference>
<accession>A0ABP4W883</accession>
<dbReference type="Proteomes" id="UP001501475">
    <property type="component" value="Unassembled WGS sequence"/>
</dbReference>